<accession>L9ZG62</accession>
<evidence type="ECO:0000256" key="1">
    <source>
        <dbReference type="SAM" id="MobiDB-lite"/>
    </source>
</evidence>
<reference evidence="3 4" key="1">
    <citation type="journal article" date="2014" name="PLoS Genet.">
        <title>Phylogenetically driven sequencing of extremely halophilic archaea reveals strategies for static and dynamic osmo-response.</title>
        <authorList>
            <person name="Becker E.A."/>
            <person name="Seitzer P.M."/>
            <person name="Tritt A."/>
            <person name="Larsen D."/>
            <person name="Krusor M."/>
            <person name="Yao A.I."/>
            <person name="Wu D."/>
            <person name="Madern D."/>
            <person name="Eisen J.A."/>
            <person name="Darling A.E."/>
            <person name="Facciotti M.T."/>
        </authorList>
    </citation>
    <scope>NUCLEOTIDE SEQUENCE [LARGE SCALE GENOMIC DNA]</scope>
    <source>
        <strain evidence="3 4">DSM 12281</strain>
    </source>
</reference>
<evidence type="ECO:0000313" key="3">
    <source>
        <dbReference type="EMBL" id="ELY85450.1"/>
    </source>
</evidence>
<dbReference type="EMBL" id="AOIL01000067">
    <property type="protein sequence ID" value="ELY85450.1"/>
    <property type="molecule type" value="Genomic_DNA"/>
</dbReference>
<dbReference type="Proteomes" id="UP000011648">
    <property type="component" value="Unassembled WGS sequence"/>
</dbReference>
<organism evidence="3 4">
    <name type="scientific">Natrialba taiwanensis DSM 12281</name>
    <dbReference type="NCBI Taxonomy" id="1230458"/>
    <lineage>
        <taxon>Archaea</taxon>
        <taxon>Methanobacteriati</taxon>
        <taxon>Methanobacteriota</taxon>
        <taxon>Stenosarchaea group</taxon>
        <taxon>Halobacteria</taxon>
        <taxon>Halobacteriales</taxon>
        <taxon>Natrialbaceae</taxon>
        <taxon>Natrialba</taxon>
    </lineage>
</organism>
<feature type="region of interest" description="Disordered" evidence="1">
    <location>
        <begin position="57"/>
        <end position="85"/>
    </location>
</feature>
<gene>
    <name evidence="3" type="ORF">C484_19057</name>
</gene>
<dbReference type="AlphaFoldDB" id="L9ZG62"/>
<dbReference type="RefSeq" id="WP_006827417.1">
    <property type="nucleotide sequence ID" value="NZ_AOIL01000067.1"/>
</dbReference>
<evidence type="ECO:0000259" key="2">
    <source>
        <dbReference type="Pfam" id="PF18545"/>
    </source>
</evidence>
<dbReference type="OrthoDB" id="221929at2157"/>
<dbReference type="PATRIC" id="fig|1230458.4.peg.3828"/>
<name>L9ZG62_9EURY</name>
<evidence type="ECO:0000313" key="4">
    <source>
        <dbReference type="Proteomes" id="UP000011648"/>
    </source>
</evidence>
<feature type="domain" description="Halobacterial output" evidence="2">
    <location>
        <begin position="17"/>
        <end position="104"/>
    </location>
</feature>
<keyword evidence="4" id="KW-1185">Reference proteome</keyword>
<protein>
    <recommendedName>
        <fullName evidence="2">Halobacterial output domain-containing protein</fullName>
    </recommendedName>
</protein>
<proteinExistence type="predicted"/>
<feature type="region of interest" description="Disordered" evidence="1">
    <location>
        <begin position="102"/>
        <end position="121"/>
    </location>
</feature>
<dbReference type="InterPro" id="IPR040624">
    <property type="entry name" value="HalOD1"/>
</dbReference>
<comment type="caution">
    <text evidence="3">The sequence shown here is derived from an EMBL/GenBank/DDBJ whole genome shotgun (WGS) entry which is preliminary data.</text>
</comment>
<sequence>MSSPDDQSPPEFEGAVSLSQAIIEAIAAREGVAPTDIEPPAYDPLYAAINPEALDALFHSTGSGPDTTPDGAPSSSSQSAAPGHVRLEYEGYTVTVYSDGTVDLDEGATADEDESVGAVDE</sequence>
<feature type="compositionally biased region" description="Low complexity" evidence="1">
    <location>
        <begin position="72"/>
        <end position="82"/>
    </location>
</feature>
<dbReference type="Pfam" id="PF18545">
    <property type="entry name" value="HalOD1"/>
    <property type="match status" value="1"/>
</dbReference>